<evidence type="ECO:0000313" key="16">
    <source>
        <dbReference type="Proteomes" id="UP000261620"/>
    </source>
</evidence>
<evidence type="ECO:0000256" key="5">
    <source>
        <dbReference type="ARBA" id="ARBA00022741"/>
    </source>
</evidence>
<sequence length="602" mass="68364">GCVVIESSQTVTLNAPKGSANMKSSEKGIGVSLHKFAFSQIFGPETTQSELFDLTVKSQTHDFLEGKNALIFSYGVTNAGKTYTIQTPQDPGILPRVLDATFHYSEGRQYEGMDLKPYLRNDAQYLDPDQVKQERSAKAAIFASVKEVSFFEIYNECVYDLLQPSLFSKSKKRAALRVCDDGAGNAYVKLRWINIQNLREACKLLQYGNKNRSAAATKMNQSSSRFSMCDLAGSERCNKTKTFGERLKEAGNINNSLLILGKCITALRNNQTDTKSSYIPFRESKLTKLFQAVFCGKGKALMIVNINQCASTYDETLHVMKFSAVAKQVVQVIPDRPRESLAPCLVGHDGKPLVKNRVIDSQALESYLSEEELLDEEDEADMSLLPQNELVNMIETLRTKLLAERRRNLVQEMEIRKEMGDAMLQQLMESEELRRQIEDLKESYQEKLENTFEMYKDAIREHAYQSAMNNLEDDYVPLDEFIAEQEKVEYKEKCAIERMCEDKQELILSLERRLMELSETLEKVRDSFLEKSADLEAQQRKTDDQSIVKDREIASLKAELAKLSQKSPVQPKNKRGLLANIREAVTSPRKGTTGRSLRKTVR</sequence>
<proteinExistence type="inferred from homology"/>
<accession>A0A3Q3WE35</accession>
<keyword evidence="3" id="KW-0597">Phosphoprotein</keyword>
<evidence type="ECO:0000259" key="14">
    <source>
        <dbReference type="PROSITE" id="PS50067"/>
    </source>
</evidence>
<dbReference type="PROSITE" id="PS00411">
    <property type="entry name" value="KINESIN_MOTOR_1"/>
    <property type="match status" value="1"/>
</dbReference>
<evidence type="ECO:0000256" key="11">
    <source>
        <dbReference type="RuleBase" id="RU000394"/>
    </source>
</evidence>
<dbReference type="GO" id="GO:0007018">
    <property type="term" value="P:microtubule-based movement"/>
    <property type="evidence" value="ECO:0007669"/>
    <property type="project" value="InterPro"/>
</dbReference>
<dbReference type="InterPro" id="IPR001752">
    <property type="entry name" value="Kinesin_motor_dom"/>
</dbReference>
<dbReference type="InterPro" id="IPR019821">
    <property type="entry name" value="Kinesin_motor_CS"/>
</dbReference>
<evidence type="ECO:0000256" key="7">
    <source>
        <dbReference type="ARBA" id="ARBA00023054"/>
    </source>
</evidence>
<dbReference type="GO" id="GO:0072686">
    <property type="term" value="C:mitotic spindle"/>
    <property type="evidence" value="ECO:0007669"/>
    <property type="project" value="TreeGrafter"/>
</dbReference>
<dbReference type="Gene3D" id="3.40.850.10">
    <property type="entry name" value="Kinesin motor domain"/>
    <property type="match status" value="2"/>
</dbReference>
<dbReference type="SUPFAM" id="SSF52540">
    <property type="entry name" value="P-loop containing nucleoside triphosphate hydrolases"/>
    <property type="match status" value="1"/>
</dbReference>
<dbReference type="GO" id="GO:0090307">
    <property type="term" value="P:mitotic spindle assembly"/>
    <property type="evidence" value="ECO:0007669"/>
    <property type="project" value="TreeGrafter"/>
</dbReference>
<keyword evidence="4 11" id="KW-0493">Microtubule</keyword>
<evidence type="ECO:0000256" key="3">
    <source>
        <dbReference type="ARBA" id="ARBA00022553"/>
    </source>
</evidence>
<evidence type="ECO:0000256" key="12">
    <source>
        <dbReference type="SAM" id="Coils"/>
    </source>
</evidence>
<dbReference type="GO" id="GO:0005524">
    <property type="term" value="F:ATP binding"/>
    <property type="evidence" value="ECO:0007669"/>
    <property type="project" value="UniProtKB-UniRule"/>
</dbReference>
<dbReference type="PANTHER" id="PTHR47970">
    <property type="entry name" value="KINESIN-LIKE PROTEIN KIF11"/>
    <property type="match status" value="1"/>
</dbReference>
<keyword evidence="5 10" id="KW-0547">Nucleotide-binding</keyword>
<dbReference type="Ensembl" id="ENSMMOT00000007148.1">
    <property type="protein sequence ID" value="ENSMMOP00000007014.1"/>
    <property type="gene ID" value="ENSMMOG00000005453.1"/>
</dbReference>
<reference evidence="15" key="1">
    <citation type="submission" date="2025-08" db="UniProtKB">
        <authorList>
            <consortium name="Ensembl"/>
        </authorList>
    </citation>
    <scope>IDENTIFICATION</scope>
</reference>
<keyword evidence="8 10" id="KW-0505">Motor protein</keyword>
<protein>
    <recommendedName>
        <fullName evidence="11">Kinesin-like protein</fullName>
    </recommendedName>
</protein>
<feature type="region of interest" description="Disordered" evidence="13">
    <location>
        <begin position="564"/>
        <end position="602"/>
    </location>
</feature>
<dbReference type="AlphaFoldDB" id="A0A3Q3WE35"/>
<keyword evidence="9" id="KW-0206">Cytoskeleton</keyword>
<evidence type="ECO:0000256" key="2">
    <source>
        <dbReference type="ARBA" id="ARBA00022490"/>
    </source>
</evidence>
<evidence type="ECO:0000256" key="13">
    <source>
        <dbReference type="SAM" id="MobiDB-lite"/>
    </source>
</evidence>
<evidence type="ECO:0000313" key="15">
    <source>
        <dbReference type="Ensembl" id="ENSMMOP00000007014.1"/>
    </source>
</evidence>
<feature type="domain" description="Kinesin motor" evidence="14">
    <location>
        <begin position="1"/>
        <end position="329"/>
    </location>
</feature>
<keyword evidence="16" id="KW-1185">Reference proteome</keyword>
<feature type="coiled-coil region" evidence="12">
    <location>
        <begin position="423"/>
        <end position="461"/>
    </location>
</feature>
<evidence type="ECO:0000256" key="4">
    <source>
        <dbReference type="ARBA" id="ARBA00022701"/>
    </source>
</evidence>
<dbReference type="GO" id="GO:0005876">
    <property type="term" value="C:spindle microtubule"/>
    <property type="evidence" value="ECO:0007669"/>
    <property type="project" value="TreeGrafter"/>
</dbReference>
<evidence type="ECO:0000256" key="6">
    <source>
        <dbReference type="ARBA" id="ARBA00022840"/>
    </source>
</evidence>
<feature type="coiled-coil region" evidence="12">
    <location>
        <begin position="500"/>
        <end position="527"/>
    </location>
</feature>
<dbReference type="InterPro" id="IPR027417">
    <property type="entry name" value="P-loop_NTPase"/>
</dbReference>
<dbReference type="Proteomes" id="UP000261620">
    <property type="component" value="Unplaced"/>
</dbReference>
<dbReference type="InterPro" id="IPR036961">
    <property type="entry name" value="Kinesin_motor_dom_sf"/>
</dbReference>
<dbReference type="SMART" id="SM00129">
    <property type="entry name" value="KISc"/>
    <property type="match status" value="1"/>
</dbReference>
<feature type="binding site" evidence="10">
    <location>
        <begin position="75"/>
        <end position="82"/>
    </location>
    <ligand>
        <name>ATP</name>
        <dbReference type="ChEBI" id="CHEBI:30616"/>
    </ligand>
</feature>
<evidence type="ECO:0000256" key="8">
    <source>
        <dbReference type="ARBA" id="ARBA00023175"/>
    </source>
</evidence>
<organism evidence="15 16">
    <name type="scientific">Mola mola</name>
    <name type="common">Ocean sunfish</name>
    <name type="synonym">Tetraodon mola</name>
    <dbReference type="NCBI Taxonomy" id="94237"/>
    <lineage>
        <taxon>Eukaryota</taxon>
        <taxon>Metazoa</taxon>
        <taxon>Chordata</taxon>
        <taxon>Craniata</taxon>
        <taxon>Vertebrata</taxon>
        <taxon>Euteleostomi</taxon>
        <taxon>Actinopterygii</taxon>
        <taxon>Neopterygii</taxon>
        <taxon>Teleostei</taxon>
        <taxon>Neoteleostei</taxon>
        <taxon>Acanthomorphata</taxon>
        <taxon>Eupercaria</taxon>
        <taxon>Tetraodontiformes</taxon>
        <taxon>Molidae</taxon>
        <taxon>Mola</taxon>
    </lineage>
</organism>
<dbReference type="PRINTS" id="PR00380">
    <property type="entry name" value="KINESINHEAVY"/>
</dbReference>
<keyword evidence="6 10" id="KW-0067">ATP-binding</keyword>
<keyword evidence="2" id="KW-0963">Cytoplasm</keyword>
<dbReference type="GO" id="GO:0008017">
    <property type="term" value="F:microtubule binding"/>
    <property type="evidence" value="ECO:0007669"/>
    <property type="project" value="InterPro"/>
</dbReference>
<comment type="similarity">
    <text evidence="10 11">Belongs to the TRAFAC class myosin-kinesin ATPase superfamily. Kinesin family.</text>
</comment>
<dbReference type="GO" id="GO:0005634">
    <property type="term" value="C:nucleus"/>
    <property type="evidence" value="ECO:0007669"/>
    <property type="project" value="TreeGrafter"/>
</dbReference>
<evidence type="ECO:0000256" key="9">
    <source>
        <dbReference type="ARBA" id="ARBA00023212"/>
    </source>
</evidence>
<evidence type="ECO:0000256" key="10">
    <source>
        <dbReference type="PROSITE-ProRule" id="PRU00283"/>
    </source>
</evidence>
<dbReference type="PROSITE" id="PS50067">
    <property type="entry name" value="KINESIN_MOTOR_2"/>
    <property type="match status" value="1"/>
</dbReference>
<dbReference type="GO" id="GO:0051231">
    <property type="term" value="P:spindle elongation"/>
    <property type="evidence" value="ECO:0007669"/>
    <property type="project" value="TreeGrafter"/>
</dbReference>
<reference evidence="15" key="2">
    <citation type="submission" date="2025-09" db="UniProtKB">
        <authorList>
            <consortium name="Ensembl"/>
        </authorList>
    </citation>
    <scope>IDENTIFICATION</scope>
</reference>
<name>A0A3Q3WE35_MOLML</name>
<dbReference type="GO" id="GO:0008574">
    <property type="term" value="F:plus-end-directed microtubule motor activity"/>
    <property type="evidence" value="ECO:0007669"/>
    <property type="project" value="TreeGrafter"/>
</dbReference>
<dbReference type="InterPro" id="IPR047149">
    <property type="entry name" value="KIF11-like"/>
</dbReference>
<dbReference type="PANTHER" id="PTHR47970:SF29">
    <property type="entry name" value="KINESIN FAMILY MEMBER 20B"/>
    <property type="match status" value="1"/>
</dbReference>
<evidence type="ECO:0000256" key="1">
    <source>
        <dbReference type="ARBA" id="ARBA00004186"/>
    </source>
</evidence>
<comment type="subcellular location">
    <subcellularLocation>
        <location evidence="1">Cytoplasm</location>
        <location evidence="1">Cytoskeleton</location>
        <location evidence="1">Spindle</location>
    </subcellularLocation>
</comment>
<dbReference type="Pfam" id="PF00225">
    <property type="entry name" value="Kinesin"/>
    <property type="match status" value="1"/>
</dbReference>
<keyword evidence="7 12" id="KW-0175">Coiled coil</keyword>